<dbReference type="InterPro" id="IPR025406">
    <property type="entry name" value="DUF4132"/>
</dbReference>
<protein>
    <submittedName>
        <fullName evidence="2">DUF4132 domain-containing protein</fullName>
    </submittedName>
</protein>
<dbReference type="Proteomes" id="UP001163203">
    <property type="component" value="Chromosome"/>
</dbReference>
<dbReference type="EMBL" id="CP113836">
    <property type="protein sequence ID" value="WAL69213.1"/>
    <property type="molecule type" value="Genomic_DNA"/>
</dbReference>
<evidence type="ECO:0000313" key="3">
    <source>
        <dbReference type="Proteomes" id="UP001163203"/>
    </source>
</evidence>
<accession>A0ABY7BC09</accession>
<keyword evidence="3" id="KW-1185">Reference proteome</keyword>
<dbReference type="Pfam" id="PF13569">
    <property type="entry name" value="DUF4132"/>
    <property type="match status" value="1"/>
</dbReference>
<feature type="domain" description="DUF4132" evidence="1">
    <location>
        <begin position="468"/>
        <end position="611"/>
    </location>
</feature>
<gene>
    <name evidence="2" type="ORF">ORV05_16055</name>
</gene>
<evidence type="ECO:0000259" key="1">
    <source>
        <dbReference type="Pfam" id="PF13569"/>
    </source>
</evidence>
<sequence length="809" mass="87450">MITYSATLDVPRALAQYLARLLLLERVALGTRRGRRVLGVFSHAVLVLRWFRESTPVARLARDSGIGISTCYRYLHEGIDVLAAQAPDLSEVLRQRLARGDSHVNCRCLPVRSRGMTELARRLALMLTGPAPDDSRFTGEPVDLRQVGDEELGALLALARRTRPGRQGPGPAATLAMEISFAVRERSPVLSASACTELFVALAADEEPRRRQQLAAWAFLRCAEPDLPGLAAPAAVLAREPGNSPLAQAALAKLAGEQVEREVMAALRDRFAEASLVLAELEVLAGLSARECALAAEGHRFAVSPELAPLPDRADRLAAIGEYAAFSRTALEAADARVAGIQAGRVPYRPEKAFTGEEADVVWRAATVALFRDEPWSGKLLMRLLPGVAVAPTAAKTVPSQSACLALARAVETWPTPEAVAALRQAKRVVRHAGLAKKLDRLVRAAGKNLAGRPSLALRLPGPGTPTRAQLNTVARALEGGYVLGTRYRYDEWAGLVAGPVGPLLRRLVWDIEAAPGQWLSVLPGPDGTLTTVDGESVPVPSGETAVRLWHPCEVPGRELEAWRDRIVALRLEQPFRQVFREHYQAGDGELFAGHVVALRPLLGLAVREGWRVDRLDGELTREFGSWQLVLAVGGPLIPGADGFGDVGPVRLRHREPYGLRPAAFTEAPGVLVSEGLRAVDLLVGVAAFGLEDDPGLRRDRRRWEQLTALAERPLREGARLRRAALERVLTGLPVSFGPRHVHIGPFAVHLATARVTRDGEPVAVEPQEGETAVPLPWLPYDERLLERIVHAVVTVAGKVGSSALWSPG</sequence>
<proteinExistence type="predicted"/>
<dbReference type="RefSeq" id="WP_268759300.1">
    <property type="nucleotide sequence ID" value="NZ_CP113836.1"/>
</dbReference>
<name>A0ABY7BC09_9PSEU</name>
<organism evidence="2 3">
    <name type="scientific">Amycolatopsis cynarae</name>
    <dbReference type="NCBI Taxonomy" id="2995223"/>
    <lineage>
        <taxon>Bacteria</taxon>
        <taxon>Bacillati</taxon>
        <taxon>Actinomycetota</taxon>
        <taxon>Actinomycetes</taxon>
        <taxon>Pseudonocardiales</taxon>
        <taxon>Pseudonocardiaceae</taxon>
        <taxon>Amycolatopsis</taxon>
    </lineage>
</organism>
<evidence type="ECO:0000313" key="2">
    <source>
        <dbReference type="EMBL" id="WAL69213.1"/>
    </source>
</evidence>
<reference evidence="2" key="1">
    <citation type="submission" date="2022-11" db="EMBL/GenBank/DDBJ databases">
        <authorList>
            <person name="Mo P."/>
        </authorList>
    </citation>
    <scope>NUCLEOTIDE SEQUENCE</scope>
    <source>
        <strain evidence="2">HUAS 11-8</strain>
    </source>
</reference>